<feature type="compositionally biased region" description="Basic and acidic residues" evidence="5">
    <location>
        <begin position="300"/>
        <end position="314"/>
    </location>
</feature>
<proteinExistence type="predicted"/>
<dbReference type="FunFam" id="2.10.110.10:FF:000069">
    <property type="entry name" value="Uncharacterized protein, isoform Z"/>
    <property type="match status" value="1"/>
</dbReference>
<dbReference type="InterPro" id="IPR050604">
    <property type="entry name" value="PDZ-LIM_domain"/>
</dbReference>
<dbReference type="GO" id="GO:0051371">
    <property type="term" value="F:muscle alpha-actinin binding"/>
    <property type="evidence" value="ECO:0007669"/>
    <property type="project" value="TreeGrafter"/>
</dbReference>
<dbReference type="InterPro" id="IPR001781">
    <property type="entry name" value="Znf_LIM"/>
</dbReference>
<dbReference type="CDD" id="cd08368">
    <property type="entry name" value="LIM"/>
    <property type="match status" value="1"/>
</dbReference>
<dbReference type="AlphaFoldDB" id="A0A194PXC5"/>
<dbReference type="Proteomes" id="UP000053268">
    <property type="component" value="Unassembled WGS sequence"/>
</dbReference>
<evidence type="ECO:0000313" key="8">
    <source>
        <dbReference type="Proteomes" id="UP000053268"/>
    </source>
</evidence>
<dbReference type="GO" id="GO:0046872">
    <property type="term" value="F:metal ion binding"/>
    <property type="evidence" value="ECO:0007669"/>
    <property type="project" value="UniProtKB-KW"/>
</dbReference>
<dbReference type="CDD" id="cd09455">
    <property type="entry name" value="LIM1_Enigma_like_1"/>
    <property type="match status" value="1"/>
</dbReference>
<dbReference type="GO" id="GO:0003779">
    <property type="term" value="F:actin binding"/>
    <property type="evidence" value="ECO:0007669"/>
    <property type="project" value="TreeGrafter"/>
</dbReference>
<feature type="domain" description="LIM zinc-binding" evidence="6">
    <location>
        <begin position="473"/>
        <end position="528"/>
    </location>
</feature>
<dbReference type="PROSITE" id="PS50023">
    <property type="entry name" value="LIM_DOMAIN_2"/>
    <property type="match status" value="2"/>
</dbReference>
<dbReference type="GO" id="GO:0031941">
    <property type="term" value="C:filamentous actin"/>
    <property type="evidence" value="ECO:0007669"/>
    <property type="project" value="TreeGrafter"/>
</dbReference>
<sequence>MALNGYEIGIQRKIKPADHIQSMANKIQDTVVTKHPLNSDTILSENNSRENTLRRPLNKSFDDVCKTPENNFLNKTTSSPLFIDDGYPPVPPPIPNTPVPAFDPPSPTILNSLNTPTPKKQTDYPLKNSDTNLLTLSILQSLNNSEKSSNGSDYSSSDDMYKEKSEIISNGNTLRKKSSFEKSSFLDGMNTLNQDVYKTEVKNENSFSNTLSKRKLFEKIEDTNHSDEIKSKPINGWSELNQTNSLRKSPTAENGKNDIKSTEEFTKKLPNNLYDNTLYAFKSPKVENNVSNSFENGNNDESKIDNTETETVVKRREKKKFRNDDGRRDSRIVQRPLSTMTSVDVAEGQYPVCHICEKAITRGPFITALGRIWCPEHFVCVNATCRRPLQDIGFVEEGGQLYCEFCFEQYIAPACDKCHAKIKGDCLNAIGKHFHPECFNCVYCGKLFGNNPFFLEDGLPYCEADWNELFTTKCFACGFPVEAGDRWVEALNNNYHSQCFNCTVCKKNLEGQSFFARAGRPYCRIHAR</sequence>
<feature type="region of interest" description="Disordered" evidence="5">
    <location>
        <begin position="227"/>
        <end position="259"/>
    </location>
</feature>
<keyword evidence="8" id="KW-1185">Reference proteome</keyword>
<evidence type="ECO:0000259" key="6">
    <source>
        <dbReference type="PROSITE" id="PS50023"/>
    </source>
</evidence>
<dbReference type="Gene3D" id="2.10.110.10">
    <property type="entry name" value="Cysteine Rich Protein"/>
    <property type="match status" value="3"/>
</dbReference>
<feature type="compositionally biased region" description="Polar residues" evidence="5">
    <location>
        <begin position="238"/>
        <end position="254"/>
    </location>
</feature>
<evidence type="ECO:0000256" key="2">
    <source>
        <dbReference type="ARBA" id="ARBA00022833"/>
    </source>
</evidence>
<dbReference type="FunFam" id="2.10.110.10:FF:000067">
    <property type="entry name" value="Uncharacterized protein, isoform Z"/>
    <property type="match status" value="1"/>
</dbReference>
<dbReference type="CDD" id="cd09461">
    <property type="entry name" value="LIM3_Enigma_like_1"/>
    <property type="match status" value="1"/>
</dbReference>
<feature type="region of interest" description="Disordered" evidence="5">
    <location>
        <begin position="101"/>
        <end position="126"/>
    </location>
</feature>
<keyword evidence="3 4" id="KW-0440">LIM domain</keyword>
<dbReference type="EMBL" id="KQ459586">
    <property type="protein sequence ID" value="KPI97977.1"/>
    <property type="molecule type" value="Genomic_DNA"/>
</dbReference>
<gene>
    <name evidence="7" type="ORF">RR46_11098</name>
</gene>
<keyword evidence="2 4" id="KW-0862">Zinc</keyword>
<dbReference type="PANTHER" id="PTHR24214">
    <property type="entry name" value="PDZ AND LIM DOMAIN PROTEIN ZASP"/>
    <property type="match status" value="1"/>
</dbReference>
<accession>A0A194PXC5</accession>
<name>A0A194PXC5_PAPXU</name>
<evidence type="ECO:0000256" key="1">
    <source>
        <dbReference type="ARBA" id="ARBA00022723"/>
    </source>
</evidence>
<dbReference type="STRING" id="66420.A0A194PXC5"/>
<reference evidence="7 8" key="1">
    <citation type="journal article" date="2015" name="Nat. Commun.">
        <title>Outbred genome sequencing and CRISPR/Cas9 gene editing in butterflies.</title>
        <authorList>
            <person name="Li X."/>
            <person name="Fan D."/>
            <person name="Zhang W."/>
            <person name="Liu G."/>
            <person name="Zhang L."/>
            <person name="Zhao L."/>
            <person name="Fang X."/>
            <person name="Chen L."/>
            <person name="Dong Y."/>
            <person name="Chen Y."/>
            <person name="Ding Y."/>
            <person name="Zhao R."/>
            <person name="Feng M."/>
            <person name="Zhu Y."/>
            <person name="Feng Y."/>
            <person name="Jiang X."/>
            <person name="Zhu D."/>
            <person name="Xiang H."/>
            <person name="Feng X."/>
            <person name="Li S."/>
            <person name="Wang J."/>
            <person name="Zhang G."/>
            <person name="Kronforst M.R."/>
            <person name="Wang W."/>
        </authorList>
    </citation>
    <scope>NUCLEOTIDE SEQUENCE [LARGE SCALE GENOMIC DNA]</scope>
    <source>
        <strain evidence="7">Ya'a_city_454_Px</strain>
        <tissue evidence="7">Whole body</tissue>
    </source>
</reference>
<dbReference type="FunFam" id="2.10.110.10:FF:000060">
    <property type="entry name" value="Uncharacterized protein, isoform Z"/>
    <property type="match status" value="1"/>
</dbReference>
<evidence type="ECO:0000256" key="4">
    <source>
        <dbReference type="PROSITE-ProRule" id="PRU00125"/>
    </source>
</evidence>
<feature type="domain" description="LIM zinc-binding" evidence="6">
    <location>
        <begin position="413"/>
        <end position="472"/>
    </location>
</feature>
<evidence type="ECO:0000313" key="7">
    <source>
        <dbReference type="EMBL" id="KPI97977.1"/>
    </source>
</evidence>
<dbReference type="GO" id="GO:0030018">
    <property type="term" value="C:Z disc"/>
    <property type="evidence" value="ECO:0007669"/>
    <property type="project" value="TreeGrafter"/>
</dbReference>
<dbReference type="GO" id="GO:0001725">
    <property type="term" value="C:stress fiber"/>
    <property type="evidence" value="ECO:0007669"/>
    <property type="project" value="TreeGrafter"/>
</dbReference>
<keyword evidence="1 4" id="KW-0479">Metal-binding</keyword>
<dbReference type="SMART" id="SM00132">
    <property type="entry name" value="LIM"/>
    <property type="match status" value="3"/>
</dbReference>
<organism evidence="7 8">
    <name type="scientific">Papilio xuthus</name>
    <name type="common">Asian swallowtail butterfly</name>
    <dbReference type="NCBI Taxonomy" id="66420"/>
    <lineage>
        <taxon>Eukaryota</taxon>
        <taxon>Metazoa</taxon>
        <taxon>Ecdysozoa</taxon>
        <taxon>Arthropoda</taxon>
        <taxon>Hexapoda</taxon>
        <taxon>Insecta</taxon>
        <taxon>Pterygota</taxon>
        <taxon>Neoptera</taxon>
        <taxon>Endopterygota</taxon>
        <taxon>Lepidoptera</taxon>
        <taxon>Glossata</taxon>
        <taxon>Ditrysia</taxon>
        <taxon>Papilionoidea</taxon>
        <taxon>Papilionidae</taxon>
        <taxon>Papilioninae</taxon>
        <taxon>Papilio</taxon>
    </lineage>
</organism>
<evidence type="ECO:0000256" key="5">
    <source>
        <dbReference type="SAM" id="MobiDB-lite"/>
    </source>
</evidence>
<feature type="region of interest" description="Disordered" evidence="5">
    <location>
        <begin position="293"/>
        <end position="327"/>
    </location>
</feature>
<dbReference type="Pfam" id="PF00412">
    <property type="entry name" value="LIM"/>
    <property type="match status" value="3"/>
</dbReference>
<dbReference type="SUPFAM" id="SSF57716">
    <property type="entry name" value="Glucocorticoid receptor-like (DNA-binding domain)"/>
    <property type="match status" value="3"/>
</dbReference>
<dbReference type="PANTHER" id="PTHR24214:SF38">
    <property type="entry name" value="PDZ AND LIM DOMAIN PROTEIN ZASP-RELATED"/>
    <property type="match status" value="1"/>
</dbReference>
<protein>
    <submittedName>
        <fullName evidence="7">PDZ and LIM domain protein Zasp</fullName>
    </submittedName>
</protein>
<dbReference type="GO" id="GO:0005912">
    <property type="term" value="C:adherens junction"/>
    <property type="evidence" value="ECO:0007669"/>
    <property type="project" value="TreeGrafter"/>
</dbReference>
<feature type="compositionally biased region" description="Polar residues" evidence="5">
    <location>
        <begin position="108"/>
        <end position="119"/>
    </location>
</feature>
<dbReference type="GO" id="GO:0061061">
    <property type="term" value="P:muscle structure development"/>
    <property type="evidence" value="ECO:0007669"/>
    <property type="project" value="TreeGrafter"/>
</dbReference>
<dbReference type="GO" id="GO:0030036">
    <property type="term" value="P:actin cytoskeleton organization"/>
    <property type="evidence" value="ECO:0007669"/>
    <property type="project" value="TreeGrafter"/>
</dbReference>
<dbReference type="PROSITE" id="PS00478">
    <property type="entry name" value="LIM_DOMAIN_1"/>
    <property type="match status" value="1"/>
</dbReference>
<evidence type="ECO:0000256" key="3">
    <source>
        <dbReference type="ARBA" id="ARBA00023038"/>
    </source>
</evidence>